<accession>A0A1V2ZUZ7</accession>
<dbReference type="AlphaFoldDB" id="A0A1V2ZUZ7"/>
<comment type="caution">
    <text evidence="1">The sequence shown here is derived from an EMBL/GenBank/DDBJ whole genome shotgun (WGS) entry which is preliminary data.</text>
</comment>
<gene>
    <name evidence="1" type="ORF">B1A74_13740</name>
</gene>
<name>A0A1V2ZUZ7_9GAMM</name>
<keyword evidence="2" id="KW-1185">Reference proteome</keyword>
<evidence type="ECO:0000313" key="1">
    <source>
        <dbReference type="EMBL" id="OOC08919.1"/>
    </source>
</evidence>
<sequence>LSTVTPALLQLSPGMFRMAIGPNVPDGLETHYLHTLGEALEPLGMPAGLQLQGFHTSADTLETMEARDWALEEDQSPGQASGIAYRIEVTEFSDDADAPDYAALQEYPRAGAAAFEYLRTPPVLADMLDVCLPLPSDMPRDELAAMLDEQATFDGALEGAHSGALLGQAAWGGQEDPQRGDGFALVVEAFLPGLETTACMIFTRVGAGVPDDTGTLEIADPRSTEAEGRLAAHLLVGDVSKPGDISFLTVGQGLSGEVRLDTAEPDDTFHGHLDVEGIATPLDDLGASDGFRLEGEFSAMQYWDRVPVAR</sequence>
<evidence type="ECO:0000313" key="2">
    <source>
        <dbReference type="Proteomes" id="UP000189177"/>
    </source>
</evidence>
<feature type="non-terminal residue" evidence="1">
    <location>
        <position position="1"/>
    </location>
</feature>
<dbReference type="EMBL" id="MUZR01000082">
    <property type="protein sequence ID" value="OOC08919.1"/>
    <property type="molecule type" value="Genomic_DNA"/>
</dbReference>
<organism evidence="1 2">
    <name type="scientific">Thioalkalivibrio halophilus</name>
    <dbReference type="NCBI Taxonomy" id="252474"/>
    <lineage>
        <taxon>Bacteria</taxon>
        <taxon>Pseudomonadati</taxon>
        <taxon>Pseudomonadota</taxon>
        <taxon>Gammaproteobacteria</taxon>
        <taxon>Chromatiales</taxon>
        <taxon>Ectothiorhodospiraceae</taxon>
        <taxon>Thioalkalivibrio</taxon>
    </lineage>
</organism>
<reference evidence="1 2" key="1">
    <citation type="submission" date="2017-02" db="EMBL/GenBank/DDBJ databases">
        <title>Genomic diversity within the haloalkaliphilic genus Thioalkalivibrio.</title>
        <authorList>
            <person name="Ahn A.-C."/>
            <person name="Meier-Kolthoff J."/>
            <person name="Overmars L."/>
            <person name="Richter M."/>
            <person name="Woyke T."/>
            <person name="Sorokin D.Y."/>
            <person name="Muyzer G."/>
        </authorList>
    </citation>
    <scope>NUCLEOTIDE SEQUENCE [LARGE SCALE GENOMIC DNA]</scope>
    <source>
        <strain evidence="1 2">HL17</strain>
    </source>
</reference>
<proteinExistence type="predicted"/>
<dbReference type="Proteomes" id="UP000189177">
    <property type="component" value="Unassembled WGS sequence"/>
</dbReference>
<protein>
    <submittedName>
        <fullName evidence="1">Uncharacterized protein</fullName>
    </submittedName>
</protein>